<protein>
    <submittedName>
        <fullName evidence="1">Uncharacterized protein</fullName>
    </submittedName>
</protein>
<sequence length="351" mass="39125">MTEENNYVLFDDINNAGVVILNRPKSLNALNSPMVNQLLPKLKEWERTKTCVLIKSAGGKAFCSGGDVVALQSIKNNDGAFTFAYVEYNVNYLIGNYKIPYVALIDGIAMGGGLGVSVHGRYRVATENTVVAMPETKIGLLPDVGGTYFLPRLKHHIGFYMGLTGQRFKGKDAVSIGIATHFVPSSRLPDLEADLTRCSSEAQIRRCLAAFSVQPGPFTLNAQIKHIDYCFSAGTVEEVIQRLLEVNNEWSNETLKILAHMCPTMLKVTLRALHRGKQQDLAQCLQMEYRVTTRCPGSHNLREGVRALLIDRDNKPQWMPATLAEVTDDEVNSYFERLPEHMELKFSNSKL</sequence>
<name>A0ACC0JIJ2_CHOFU</name>
<keyword evidence="2" id="KW-1185">Reference proteome</keyword>
<dbReference type="Proteomes" id="UP001064048">
    <property type="component" value="Chromosome 4"/>
</dbReference>
<dbReference type="EMBL" id="CM046104">
    <property type="protein sequence ID" value="KAI8423933.1"/>
    <property type="molecule type" value="Genomic_DNA"/>
</dbReference>
<comment type="caution">
    <text evidence="1">The sequence shown here is derived from an EMBL/GenBank/DDBJ whole genome shotgun (WGS) entry which is preliminary data.</text>
</comment>
<reference evidence="1 2" key="1">
    <citation type="journal article" date="2022" name="Genome Biol. Evol.">
        <title>The Spruce Budworm Genome: Reconstructing the Evolutionary History of Antifreeze Proteins.</title>
        <authorList>
            <person name="Beliveau C."/>
            <person name="Gagne P."/>
            <person name="Picq S."/>
            <person name="Vernygora O."/>
            <person name="Keeling C.I."/>
            <person name="Pinkney K."/>
            <person name="Doucet D."/>
            <person name="Wen F."/>
            <person name="Johnston J.S."/>
            <person name="Maaroufi H."/>
            <person name="Boyle B."/>
            <person name="Laroche J."/>
            <person name="Dewar K."/>
            <person name="Juretic N."/>
            <person name="Blackburn G."/>
            <person name="Nisole A."/>
            <person name="Brunet B."/>
            <person name="Brandao M."/>
            <person name="Lumley L."/>
            <person name="Duan J."/>
            <person name="Quan G."/>
            <person name="Lucarotti C.J."/>
            <person name="Roe A.D."/>
            <person name="Sperling F.A.H."/>
            <person name="Levesque R.C."/>
            <person name="Cusson M."/>
        </authorList>
    </citation>
    <scope>NUCLEOTIDE SEQUENCE [LARGE SCALE GENOMIC DNA]</scope>
    <source>
        <strain evidence="1">Glfc:IPQL:Cfum</strain>
    </source>
</reference>
<evidence type="ECO:0000313" key="2">
    <source>
        <dbReference type="Proteomes" id="UP001064048"/>
    </source>
</evidence>
<organism evidence="1 2">
    <name type="scientific">Choristoneura fumiferana</name>
    <name type="common">Spruce budworm moth</name>
    <name type="synonym">Archips fumiferana</name>
    <dbReference type="NCBI Taxonomy" id="7141"/>
    <lineage>
        <taxon>Eukaryota</taxon>
        <taxon>Metazoa</taxon>
        <taxon>Ecdysozoa</taxon>
        <taxon>Arthropoda</taxon>
        <taxon>Hexapoda</taxon>
        <taxon>Insecta</taxon>
        <taxon>Pterygota</taxon>
        <taxon>Neoptera</taxon>
        <taxon>Endopterygota</taxon>
        <taxon>Lepidoptera</taxon>
        <taxon>Glossata</taxon>
        <taxon>Ditrysia</taxon>
        <taxon>Tortricoidea</taxon>
        <taxon>Tortricidae</taxon>
        <taxon>Tortricinae</taxon>
        <taxon>Choristoneura</taxon>
    </lineage>
</organism>
<gene>
    <name evidence="1" type="ORF">MSG28_002604</name>
</gene>
<evidence type="ECO:0000313" key="1">
    <source>
        <dbReference type="EMBL" id="KAI8423933.1"/>
    </source>
</evidence>
<accession>A0ACC0JIJ2</accession>
<proteinExistence type="predicted"/>